<keyword evidence="4" id="KW-1185">Reference proteome</keyword>
<gene>
    <name evidence="3" type="ORF">V865_003087</name>
</gene>
<dbReference type="Pfam" id="PF00636">
    <property type="entry name" value="Ribonuclease_3"/>
    <property type="match status" value="1"/>
</dbReference>
<dbReference type="EMBL" id="CP144089">
    <property type="protein sequence ID" value="WWD05016.1"/>
    <property type="molecule type" value="Genomic_DNA"/>
</dbReference>
<dbReference type="InterPro" id="IPR036389">
    <property type="entry name" value="RNase_III_sf"/>
</dbReference>
<evidence type="ECO:0000256" key="1">
    <source>
        <dbReference type="SAM" id="MobiDB-lite"/>
    </source>
</evidence>
<reference evidence="3 4" key="1">
    <citation type="submission" date="2024-01" db="EMBL/GenBank/DDBJ databases">
        <title>Comparative genomics of Cryptococcus and Kwoniella reveals pathogenesis evolution and contrasting modes of karyotype evolution via chromosome fusion or intercentromeric recombination.</title>
        <authorList>
            <person name="Coelho M.A."/>
            <person name="David-Palma M."/>
            <person name="Shea T."/>
            <person name="Bowers K."/>
            <person name="McGinley-Smith S."/>
            <person name="Mohammad A.W."/>
            <person name="Gnirke A."/>
            <person name="Yurkov A.M."/>
            <person name="Nowrousian M."/>
            <person name="Sun S."/>
            <person name="Cuomo C.A."/>
            <person name="Heitman J."/>
        </authorList>
    </citation>
    <scope>NUCLEOTIDE SEQUENCE [LARGE SCALE GENOMIC DNA]</scope>
    <source>
        <strain evidence="3 4">PYCC6329</strain>
    </source>
</reference>
<feature type="domain" description="RNase III" evidence="2">
    <location>
        <begin position="31"/>
        <end position="158"/>
    </location>
</feature>
<feature type="compositionally biased region" description="Low complexity" evidence="1">
    <location>
        <begin position="306"/>
        <end position="325"/>
    </location>
</feature>
<protein>
    <recommendedName>
        <fullName evidence="2">RNase III domain-containing protein</fullName>
    </recommendedName>
</protein>
<dbReference type="Gene3D" id="1.10.1520.10">
    <property type="entry name" value="Ribonuclease III domain"/>
    <property type="match status" value="1"/>
</dbReference>
<feature type="compositionally biased region" description="Acidic residues" evidence="1">
    <location>
        <begin position="196"/>
        <end position="218"/>
    </location>
</feature>
<feature type="region of interest" description="Disordered" evidence="1">
    <location>
        <begin position="287"/>
        <end position="325"/>
    </location>
</feature>
<dbReference type="GO" id="GO:0004525">
    <property type="term" value="F:ribonuclease III activity"/>
    <property type="evidence" value="ECO:0007669"/>
    <property type="project" value="InterPro"/>
</dbReference>
<name>A0AAX4KET6_9TREE</name>
<evidence type="ECO:0000313" key="4">
    <source>
        <dbReference type="Proteomes" id="UP001358614"/>
    </source>
</evidence>
<feature type="compositionally biased region" description="Basic and acidic residues" evidence="1">
    <location>
        <begin position="241"/>
        <end position="251"/>
    </location>
</feature>
<dbReference type="GeneID" id="91101891"/>
<dbReference type="SUPFAM" id="SSF69065">
    <property type="entry name" value="RNase III domain-like"/>
    <property type="match status" value="1"/>
</dbReference>
<dbReference type="CDD" id="cd00593">
    <property type="entry name" value="RIBOc"/>
    <property type="match status" value="1"/>
</dbReference>
<dbReference type="GO" id="GO:0006396">
    <property type="term" value="P:RNA processing"/>
    <property type="evidence" value="ECO:0007669"/>
    <property type="project" value="InterPro"/>
</dbReference>
<organism evidence="3 4">
    <name type="scientific">Kwoniella europaea PYCC6329</name>
    <dbReference type="NCBI Taxonomy" id="1423913"/>
    <lineage>
        <taxon>Eukaryota</taxon>
        <taxon>Fungi</taxon>
        <taxon>Dikarya</taxon>
        <taxon>Basidiomycota</taxon>
        <taxon>Agaricomycotina</taxon>
        <taxon>Tremellomycetes</taxon>
        <taxon>Tremellales</taxon>
        <taxon>Cryptococcaceae</taxon>
        <taxon>Kwoniella</taxon>
    </lineage>
</organism>
<sequence>MRYETENNPLFSYVLPPLPQFPLPPLPRIVDTDLYEQVISHVSIQCLTRRSVMALAKPEEDWEIAVDYEKLEHLGDAILENVATGLIHEEFPWLRQGGAAIIRDYLVSNATLAQLSVMYNIPLLIKADPSSILYVRSSEKIQASVLEAWIAGVYYSYLKYGEGGCISVDHDGLVSTCQRRRTDISQEEIILKSEEELIESSVEDEEDGEDDEDDEDDEKPPKNLQPVLEPIRSCQSINTDPKVEEVKKERDEVSHTADLENLISTMMIASTFSRLTTGVTTTTVSSTEISTIPGPGSENLVATGIDNQSSDLPDNSSLQSSQLQPPSQLSFVLMTDTSAEKRQPPLITPRTRGQAFDYIHSWLQPLLTPYCRWIHTLLLEEQNKILSTLPPEVPKLVIPDHWKEEDRKSMGMPQALSQHPWIKSVGNKPVYVKEPKVGQRWKVTCKVVDLDGKEWLGEAIRPNVQAAKNVAAWMVYRLLGQ</sequence>
<feature type="region of interest" description="Disordered" evidence="1">
    <location>
        <begin position="196"/>
        <end position="251"/>
    </location>
</feature>
<dbReference type="PROSITE" id="PS50142">
    <property type="entry name" value="RNASE_3_2"/>
    <property type="match status" value="1"/>
</dbReference>
<dbReference type="RefSeq" id="XP_066082983.1">
    <property type="nucleotide sequence ID" value="XM_066226886.1"/>
</dbReference>
<evidence type="ECO:0000259" key="2">
    <source>
        <dbReference type="PROSITE" id="PS50142"/>
    </source>
</evidence>
<evidence type="ECO:0000313" key="3">
    <source>
        <dbReference type="EMBL" id="WWD05016.1"/>
    </source>
</evidence>
<proteinExistence type="predicted"/>
<dbReference type="KEGG" id="ker:91101891"/>
<dbReference type="InterPro" id="IPR000999">
    <property type="entry name" value="RNase_III_dom"/>
</dbReference>
<dbReference type="AlphaFoldDB" id="A0AAX4KET6"/>
<accession>A0AAX4KET6</accession>
<dbReference type="Proteomes" id="UP001358614">
    <property type="component" value="Chromosome 1"/>
</dbReference>